<evidence type="ECO:0000313" key="2">
    <source>
        <dbReference type="Proteomes" id="UP000073434"/>
    </source>
</evidence>
<organism evidence="1 2">
    <name type="scientific">Streptococcus suis</name>
    <dbReference type="NCBI Taxonomy" id="1307"/>
    <lineage>
        <taxon>Bacteria</taxon>
        <taxon>Bacillati</taxon>
        <taxon>Bacillota</taxon>
        <taxon>Bacilli</taxon>
        <taxon>Lactobacillales</taxon>
        <taxon>Streptococcaceae</taxon>
        <taxon>Streptococcus</taxon>
    </lineage>
</organism>
<name>A0A116KR75_STRSU</name>
<dbReference type="InterPro" id="IPR019064">
    <property type="entry name" value="Restrct_endonuc_II_NlaIV"/>
</dbReference>
<dbReference type="RefSeq" id="WP_044688793.1">
    <property type="nucleotide sequence ID" value="NZ_CEEW01000076.1"/>
</dbReference>
<keyword evidence="1" id="KW-0540">Nuclease</keyword>
<reference evidence="1 2" key="1">
    <citation type="submission" date="2016-02" db="EMBL/GenBank/DDBJ databases">
        <authorList>
            <consortium name="Pathogen Informatics"/>
        </authorList>
    </citation>
    <scope>NUCLEOTIDE SEQUENCE [LARGE SCALE GENOMIC DNA]</scope>
    <source>
        <strain evidence="1 2">LSS23</strain>
    </source>
</reference>
<accession>A0A116KR75</accession>
<keyword evidence="1" id="KW-0255">Endonuclease</keyword>
<dbReference type="Pfam" id="PF09564">
    <property type="entry name" value="RE_NgoBV"/>
    <property type="match status" value="1"/>
</dbReference>
<dbReference type="GO" id="GO:0009036">
    <property type="term" value="F:type II site-specific deoxyribonuclease activity"/>
    <property type="evidence" value="ECO:0007669"/>
    <property type="project" value="InterPro"/>
</dbReference>
<proteinExistence type="predicted"/>
<dbReference type="AlphaFoldDB" id="A0A116KR75"/>
<evidence type="ECO:0000313" key="1">
    <source>
        <dbReference type="EMBL" id="CYU51495.1"/>
    </source>
</evidence>
<gene>
    <name evidence="1" type="ORF">ERS132385_01055</name>
</gene>
<protein>
    <submittedName>
        <fullName evidence="1">NgoBV restriction endonuclease</fullName>
    </submittedName>
</protein>
<dbReference type="Proteomes" id="UP000073434">
    <property type="component" value="Unassembled WGS sequence"/>
</dbReference>
<sequence length="221" mass="25678">MNNIDTIEELFQITQNSLVGQSGTISITFANRTHIYSGNDVIGNCLQEWLPNWFAFQGVDIQPGTHTQEFPDFVANFNGNPIDVEVKAWNINNAPAFDLANFFSFLDTTFTEPGKLNARYFILGYRPANDGFTQGFTLERVYLKHIWEITNNTRNYPIGLQVKRGNPYAMRPSNFYRNEDNHFENIFEFVEAVADAYRHFEHVSDLPFTPDEWYERVMSYL</sequence>
<dbReference type="EMBL" id="FIFW01000008">
    <property type="protein sequence ID" value="CYU51495.1"/>
    <property type="molecule type" value="Genomic_DNA"/>
</dbReference>
<keyword evidence="1" id="KW-0378">Hydrolase</keyword>